<dbReference type="FunFam" id="2.40.50.140:FF:000038">
    <property type="entry name" value="Exosome complex component RRP4"/>
    <property type="match status" value="1"/>
</dbReference>
<dbReference type="InterPro" id="IPR026699">
    <property type="entry name" value="Exosome_RNA_bind1/RRP40/RRP4"/>
</dbReference>
<evidence type="ECO:0000256" key="3">
    <source>
        <dbReference type="ARBA" id="ARBA00022552"/>
    </source>
</evidence>
<dbReference type="InterPro" id="IPR012340">
    <property type="entry name" value="NA-bd_OB-fold"/>
</dbReference>
<sequence length="280" mass="30963">MEVVTPGQEIRSEAGFLRGHGTYVWKGKLIASVAGIVQRVNKLVSVVPLKSRYGGQVGDVVVGRVVEVGQKRWNLDIGAAQSAVLMLSSVNLPEGEHRRRTYEDQLNMRTLFVEGDLVSAEIHQFFQDGSISVHTRSSKYGKLQNGMLIEVPAYLIRRAKQVLPFSFPSSPFHPPRAPPHVLSCQSEVAAHSNGYIWITHVLPPEAGEAGDMDELEKLGGGRPASEEDMYTCRKCLCRVRNSILALAKYHLEIFSTSILDTYESSLKLDIELSSMLDDGN</sequence>
<evidence type="ECO:0000313" key="9">
    <source>
        <dbReference type="EnsemblProtists" id="EKX35226"/>
    </source>
</evidence>
<dbReference type="RefSeq" id="XP_005822206.1">
    <property type="nucleotide sequence ID" value="XM_005822149.1"/>
</dbReference>
<dbReference type="InterPro" id="IPR025721">
    <property type="entry name" value="Exosome_cplx_N_dom"/>
</dbReference>
<evidence type="ECO:0000313" key="8">
    <source>
        <dbReference type="EMBL" id="EKX35226.1"/>
    </source>
</evidence>
<dbReference type="GO" id="GO:0071051">
    <property type="term" value="P:poly(A)-dependent snoRNA 3'-end processing"/>
    <property type="evidence" value="ECO:0007669"/>
    <property type="project" value="TreeGrafter"/>
</dbReference>
<dbReference type="OrthoDB" id="1650at2759"/>
<evidence type="ECO:0000313" key="10">
    <source>
        <dbReference type="Proteomes" id="UP000011087"/>
    </source>
</evidence>
<dbReference type="GO" id="GO:0071034">
    <property type="term" value="P:CUT catabolic process"/>
    <property type="evidence" value="ECO:0007669"/>
    <property type="project" value="TreeGrafter"/>
</dbReference>
<dbReference type="GO" id="GO:0071035">
    <property type="term" value="P:nuclear polyadenylation-dependent rRNA catabolic process"/>
    <property type="evidence" value="ECO:0007669"/>
    <property type="project" value="TreeGrafter"/>
</dbReference>
<feature type="domain" description="S1 motif" evidence="7">
    <location>
        <begin position="56"/>
        <end position="136"/>
    </location>
</feature>
<comment type="similarity">
    <text evidence="2">Belongs to the RRP4 family.</text>
</comment>
<comment type="subcellular location">
    <subcellularLocation>
        <location evidence="1">Nucleus</location>
    </subcellularLocation>
</comment>
<dbReference type="Gene3D" id="2.40.50.140">
    <property type="entry name" value="Nucleic acid-binding proteins"/>
    <property type="match status" value="1"/>
</dbReference>
<keyword evidence="4" id="KW-0271">Exosome</keyword>
<reference evidence="8 10" key="1">
    <citation type="journal article" date="2012" name="Nature">
        <title>Algal genomes reveal evolutionary mosaicism and the fate of nucleomorphs.</title>
        <authorList>
            <consortium name="DOE Joint Genome Institute"/>
            <person name="Curtis B.A."/>
            <person name="Tanifuji G."/>
            <person name="Burki F."/>
            <person name="Gruber A."/>
            <person name="Irimia M."/>
            <person name="Maruyama S."/>
            <person name="Arias M.C."/>
            <person name="Ball S.G."/>
            <person name="Gile G.H."/>
            <person name="Hirakawa Y."/>
            <person name="Hopkins J.F."/>
            <person name="Kuo A."/>
            <person name="Rensing S.A."/>
            <person name="Schmutz J."/>
            <person name="Symeonidi A."/>
            <person name="Elias M."/>
            <person name="Eveleigh R.J."/>
            <person name="Herman E.K."/>
            <person name="Klute M.J."/>
            <person name="Nakayama T."/>
            <person name="Obornik M."/>
            <person name="Reyes-Prieto A."/>
            <person name="Armbrust E.V."/>
            <person name="Aves S.J."/>
            <person name="Beiko R.G."/>
            <person name="Coutinho P."/>
            <person name="Dacks J.B."/>
            <person name="Durnford D.G."/>
            <person name="Fast N.M."/>
            <person name="Green B.R."/>
            <person name="Grisdale C.J."/>
            <person name="Hempel F."/>
            <person name="Henrissat B."/>
            <person name="Hoppner M.P."/>
            <person name="Ishida K."/>
            <person name="Kim E."/>
            <person name="Koreny L."/>
            <person name="Kroth P.G."/>
            <person name="Liu Y."/>
            <person name="Malik S.B."/>
            <person name="Maier U.G."/>
            <person name="McRose D."/>
            <person name="Mock T."/>
            <person name="Neilson J.A."/>
            <person name="Onodera N.T."/>
            <person name="Poole A.M."/>
            <person name="Pritham E.J."/>
            <person name="Richards T.A."/>
            <person name="Rocap G."/>
            <person name="Roy S.W."/>
            <person name="Sarai C."/>
            <person name="Schaack S."/>
            <person name="Shirato S."/>
            <person name="Slamovits C.H."/>
            <person name="Spencer D.F."/>
            <person name="Suzuki S."/>
            <person name="Worden A.Z."/>
            <person name="Zauner S."/>
            <person name="Barry K."/>
            <person name="Bell C."/>
            <person name="Bharti A.K."/>
            <person name="Crow J.A."/>
            <person name="Grimwood J."/>
            <person name="Kramer R."/>
            <person name="Lindquist E."/>
            <person name="Lucas S."/>
            <person name="Salamov A."/>
            <person name="McFadden G.I."/>
            <person name="Lane C.E."/>
            <person name="Keeling P.J."/>
            <person name="Gray M.W."/>
            <person name="Grigoriev I.V."/>
            <person name="Archibald J.M."/>
        </authorList>
    </citation>
    <scope>NUCLEOTIDE SEQUENCE</scope>
    <source>
        <strain evidence="8 10">CCMP2712</strain>
    </source>
</reference>
<keyword evidence="5" id="KW-0694">RNA-binding</keyword>
<dbReference type="GO" id="GO:0034475">
    <property type="term" value="P:U4 snRNA 3'-end processing"/>
    <property type="evidence" value="ECO:0007669"/>
    <property type="project" value="TreeGrafter"/>
</dbReference>
<name>L1IG35_GUITC</name>
<protein>
    <recommendedName>
        <fullName evidence="7">S1 motif domain-containing protein</fullName>
    </recommendedName>
</protein>
<dbReference type="EMBL" id="JH993094">
    <property type="protein sequence ID" value="EKX35226.1"/>
    <property type="molecule type" value="Genomic_DNA"/>
</dbReference>
<reference evidence="10" key="2">
    <citation type="submission" date="2012-11" db="EMBL/GenBank/DDBJ databases">
        <authorList>
            <person name="Kuo A."/>
            <person name="Curtis B.A."/>
            <person name="Tanifuji G."/>
            <person name="Burki F."/>
            <person name="Gruber A."/>
            <person name="Irimia M."/>
            <person name="Maruyama S."/>
            <person name="Arias M.C."/>
            <person name="Ball S.G."/>
            <person name="Gile G.H."/>
            <person name="Hirakawa Y."/>
            <person name="Hopkins J.F."/>
            <person name="Rensing S.A."/>
            <person name="Schmutz J."/>
            <person name="Symeonidi A."/>
            <person name="Elias M."/>
            <person name="Eveleigh R.J."/>
            <person name="Herman E.K."/>
            <person name="Klute M.J."/>
            <person name="Nakayama T."/>
            <person name="Obornik M."/>
            <person name="Reyes-Prieto A."/>
            <person name="Armbrust E.V."/>
            <person name="Aves S.J."/>
            <person name="Beiko R.G."/>
            <person name="Coutinho P."/>
            <person name="Dacks J.B."/>
            <person name="Durnford D.G."/>
            <person name="Fast N.M."/>
            <person name="Green B.R."/>
            <person name="Grisdale C."/>
            <person name="Hempe F."/>
            <person name="Henrissat B."/>
            <person name="Hoppner M.P."/>
            <person name="Ishida K.-I."/>
            <person name="Kim E."/>
            <person name="Koreny L."/>
            <person name="Kroth P.G."/>
            <person name="Liu Y."/>
            <person name="Malik S.-B."/>
            <person name="Maier U.G."/>
            <person name="McRose D."/>
            <person name="Mock T."/>
            <person name="Neilson J.A."/>
            <person name="Onodera N.T."/>
            <person name="Poole A.M."/>
            <person name="Pritham E.J."/>
            <person name="Richards T.A."/>
            <person name="Rocap G."/>
            <person name="Roy S.W."/>
            <person name="Sarai C."/>
            <person name="Schaack S."/>
            <person name="Shirato S."/>
            <person name="Slamovits C.H."/>
            <person name="Spencer D.F."/>
            <person name="Suzuki S."/>
            <person name="Worden A.Z."/>
            <person name="Zauner S."/>
            <person name="Barry K."/>
            <person name="Bell C."/>
            <person name="Bharti A.K."/>
            <person name="Crow J.A."/>
            <person name="Grimwood J."/>
            <person name="Kramer R."/>
            <person name="Lindquist E."/>
            <person name="Lucas S."/>
            <person name="Salamov A."/>
            <person name="McFadden G.I."/>
            <person name="Lane C.E."/>
            <person name="Keeling P.J."/>
            <person name="Gray M.W."/>
            <person name="Grigoriev I.V."/>
            <person name="Archibald J.M."/>
        </authorList>
    </citation>
    <scope>NUCLEOTIDE SEQUENCE</scope>
    <source>
        <strain evidence="10">CCMP2712</strain>
    </source>
</reference>
<organism evidence="8">
    <name type="scientific">Guillardia theta (strain CCMP2712)</name>
    <name type="common">Cryptophyte</name>
    <dbReference type="NCBI Taxonomy" id="905079"/>
    <lineage>
        <taxon>Eukaryota</taxon>
        <taxon>Cryptophyceae</taxon>
        <taxon>Pyrenomonadales</taxon>
        <taxon>Geminigeraceae</taxon>
        <taxon>Guillardia</taxon>
    </lineage>
</organism>
<dbReference type="GO" id="GO:0000467">
    <property type="term" value="P:exonucleolytic trimming to generate mature 3'-end of 5.8S rRNA from tricistronic rRNA transcript (SSU-rRNA, 5.8S rRNA, LSU-rRNA)"/>
    <property type="evidence" value="ECO:0007669"/>
    <property type="project" value="TreeGrafter"/>
</dbReference>
<dbReference type="CDD" id="cd05789">
    <property type="entry name" value="S1_Rrp4"/>
    <property type="match status" value="1"/>
</dbReference>
<dbReference type="SUPFAM" id="SSF50249">
    <property type="entry name" value="Nucleic acid-binding proteins"/>
    <property type="match status" value="1"/>
</dbReference>
<dbReference type="Gene3D" id="2.40.50.100">
    <property type="match status" value="1"/>
</dbReference>
<dbReference type="GO" id="GO:0003723">
    <property type="term" value="F:RNA binding"/>
    <property type="evidence" value="ECO:0007669"/>
    <property type="project" value="UniProtKB-KW"/>
</dbReference>
<evidence type="ECO:0000256" key="4">
    <source>
        <dbReference type="ARBA" id="ARBA00022835"/>
    </source>
</evidence>
<keyword evidence="6" id="KW-0539">Nucleus</keyword>
<dbReference type="AlphaFoldDB" id="L1IG35"/>
<dbReference type="SUPFAM" id="SSF54791">
    <property type="entry name" value="Eukaryotic type KH-domain (KH-domain type I)"/>
    <property type="match status" value="1"/>
</dbReference>
<evidence type="ECO:0000259" key="7">
    <source>
        <dbReference type="SMART" id="SM00316"/>
    </source>
</evidence>
<dbReference type="KEGG" id="gtt:GUITHDRAFT_158754"/>
<dbReference type="PaxDb" id="55529-EKX35226"/>
<dbReference type="GeneID" id="17291964"/>
<dbReference type="PANTHER" id="PTHR21321">
    <property type="entry name" value="PNAS-3 RELATED"/>
    <property type="match status" value="1"/>
</dbReference>
<evidence type="ECO:0000256" key="6">
    <source>
        <dbReference type="ARBA" id="ARBA00023242"/>
    </source>
</evidence>
<dbReference type="OMA" id="MNMPDGV"/>
<dbReference type="eggNOG" id="KOG3013">
    <property type="taxonomic scope" value="Eukaryota"/>
</dbReference>
<dbReference type="HOGENOM" id="CLU_034114_3_0_1"/>
<evidence type="ECO:0000256" key="5">
    <source>
        <dbReference type="ARBA" id="ARBA00022884"/>
    </source>
</evidence>
<dbReference type="SMART" id="SM00316">
    <property type="entry name" value="S1"/>
    <property type="match status" value="1"/>
</dbReference>
<dbReference type="InterPro" id="IPR003029">
    <property type="entry name" value="S1_domain"/>
</dbReference>
<dbReference type="SUPFAM" id="SSF110324">
    <property type="entry name" value="Ribosomal L27 protein-like"/>
    <property type="match status" value="1"/>
</dbReference>
<dbReference type="Proteomes" id="UP000011087">
    <property type="component" value="Unassembled WGS sequence"/>
</dbReference>
<dbReference type="STRING" id="905079.L1IG35"/>
<gene>
    <name evidence="8" type="ORF">GUITHDRAFT_158754</name>
</gene>
<dbReference type="InterPro" id="IPR036612">
    <property type="entry name" value="KH_dom_type_1_sf"/>
</dbReference>
<accession>L1IG35</accession>
<dbReference type="InterPro" id="IPR048565">
    <property type="entry name" value="S1_RRP4"/>
</dbReference>
<keyword evidence="3" id="KW-0698">rRNA processing</keyword>
<dbReference type="EnsemblProtists" id="EKX35226">
    <property type="protein sequence ID" value="EKX35226"/>
    <property type="gene ID" value="GUITHDRAFT_158754"/>
</dbReference>
<dbReference type="PANTHER" id="PTHR21321:SF4">
    <property type="entry name" value="EXOSOME COMPLEX COMPONENT RRP4"/>
    <property type="match status" value="1"/>
</dbReference>
<evidence type="ECO:0000256" key="1">
    <source>
        <dbReference type="ARBA" id="ARBA00004123"/>
    </source>
</evidence>
<reference evidence="9" key="3">
    <citation type="submission" date="2015-06" db="UniProtKB">
        <authorList>
            <consortium name="EnsemblProtists"/>
        </authorList>
    </citation>
    <scope>IDENTIFICATION</scope>
</reference>
<dbReference type="GO" id="GO:0071038">
    <property type="term" value="P:TRAMP-dependent tRNA surveillance pathway"/>
    <property type="evidence" value="ECO:0007669"/>
    <property type="project" value="TreeGrafter"/>
</dbReference>
<dbReference type="GO" id="GO:0000177">
    <property type="term" value="C:cytoplasmic exosome (RNase complex)"/>
    <property type="evidence" value="ECO:0007669"/>
    <property type="project" value="TreeGrafter"/>
</dbReference>
<dbReference type="Pfam" id="PF21266">
    <property type="entry name" value="S1_RRP4"/>
    <property type="match status" value="1"/>
</dbReference>
<dbReference type="GO" id="GO:0000176">
    <property type="term" value="C:nuclear exosome (RNase complex)"/>
    <property type="evidence" value="ECO:0007669"/>
    <property type="project" value="TreeGrafter"/>
</dbReference>
<dbReference type="Pfam" id="PF14382">
    <property type="entry name" value="ECR1_N"/>
    <property type="match status" value="1"/>
</dbReference>
<evidence type="ECO:0000256" key="2">
    <source>
        <dbReference type="ARBA" id="ARBA00009155"/>
    </source>
</evidence>
<proteinExistence type="inferred from homology"/>
<keyword evidence="10" id="KW-1185">Reference proteome</keyword>